<keyword evidence="3" id="KW-1185">Reference proteome</keyword>
<sequence>MMNDLIWVIIGMSLVTLIPRWLPIWIVGRVSLPRWANQWLNHIPYAALGALIFPGILSIEQGKPLIGLLGGLIAGCLAFFRLHIMYVIFGAILTVFIAKNFL</sequence>
<feature type="transmembrane region" description="Helical" evidence="1">
    <location>
        <begin position="39"/>
        <end position="59"/>
    </location>
</feature>
<name>A0A1I3P161_9BACL</name>
<evidence type="ECO:0000313" key="2">
    <source>
        <dbReference type="EMBL" id="SFJ15298.1"/>
    </source>
</evidence>
<keyword evidence="1" id="KW-0472">Membrane</keyword>
<dbReference type="Pfam" id="PF05437">
    <property type="entry name" value="AzlD"/>
    <property type="match status" value="1"/>
</dbReference>
<gene>
    <name evidence="2" type="ORF">SAMN05421852_10552</name>
</gene>
<organism evidence="2 3">
    <name type="scientific">Thermoflavimicrobium dichotomicum</name>
    <dbReference type="NCBI Taxonomy" id="46223"/>
    <lineage>
        <taxon>Bacteria</taxon>
        <taxon>Bacillati</taxon>
        <taxon>Bacillota</taxon>
        <taxon>Bacilli</taxon>
        <taxon>Bacillales</taxon>
        <taxon>Thermoactinomycetaceae</taxon>
        <taxon>Thermoflavimicrobium</taxon>
    </lineage>
</organism>
<feature type="transmembrane region" description="Helical" evidence="1">
    <location>
        <begin position="65"/>
        <end position="98"/>
    </location>
</feature>
<evidence type="ECO:0000313" key="3">
    <source>
        <dbReference type="Proteomes" id="UP000199545"/>
    </source>
</evidence>
<keyword evidence="1" id="KW-1133">Transmembrane helix</keyword>
<accession>A0A1I3P161</accession>
<keyword evidence="1" id="KW-0812">Transmembrane</keyword>
<dbReference type="EMBL" id="FORR01000005">
    <property type="protein sequence ID" value="SFJ15298.1"/>
    <property type="molecule type" value="Genomic_DNA"/>
</dbReference>
<dbReference type="RefSeq" id="WP_341849628.1">
    <property type="nucleotide sequence ID" value="NZ_FORR01000005.1"/>
</dbReference>
<proteinExistence type="predicted"/>
<dbReference type="Proteomes" id="UP000199545">
    <property type="component" value="Unassembled WGS sequence"/>
</dbReference>
<protein>
    <submittedName>
        <fullName evidence="2">Branched-chain amino acid transport protein</fullName>
    </submittedName>
</protein>
<reference evidence="2 3" key="1">
    <citation type="submission" date="2016-10" db="EMBL/GenBank/DDBJ databases">
        <authorList>
            <person name="de Groot N.N."/>
        </authorList>
    </citation>
    <scope>NUCLEOTIDE SEQUENCE [LARGE SCALE GENOMIC DNA]</scope>
    <source>
        <strain evidence="2 3">DSM 44778</strain>
    </source>
</reference>
<evidence type="ECO:0000256" key="1">
    <source>
        <dbReference type="SAM" id="Phobius"/>
    </source>
</evidence>
<dbReference type="InterPro" id="IPR008407">
    <property type="entry name" value="Brnchd-chn_aa_trnsp_AzlD"/>
</dbReference>
<dbReference type="STRING" id="46223.SAMN05421852_10552"/>
<dbReference type="AlphaFoldDB" id="A0A1I3P161"/>
<feature type="transmembrane region" description="Helical" evidence="1">
    <location>
        <begin position="6"/>
        <end position="27"/>
    </location>
</feature>